<dbReference type="Gene3D" id="3.30.1490.20">
    <property type="entry name" value="ATP-grasp fold, A domain"/>
    <property type="match status" value="1"/>
</dbReference>
<dbReference type="RefSeq" id="WP_014446373.1">
    <property type="nucleotide sequence ID" value="NC_017093.1"/>
</dbReference>
<dbReference type="NCBIfam" id="NF010623">
    <property type="entry name" value="PRK14016.1"/>
    <property type="match status" value="1"/>
</dbReference>
<comment type="catalytic activity">
    <reaction evidence="11">
        <text>[L-4-(L-arginin-2-N-yl)aspartate](n)-L-aspartate + L-arginine + ATP = [L-4-(L-arginin-2-N-yl)aspartate](n+1) + ADP + phosphate + H(+)</text>
        <dbReference type="Rhea" id="RHEA:23888"/>
        <dbReference type="Rhea" id="RHEA-COMP:13732"/>
        <dbReference type="Rhea" id="RHEA-COMP:13733"/>
        <dbReference type="ChEBI" id="CHEBI:15378"/>
        <dbReference type="ChEBI" id="CHEBI:30616"/>
        <dbReference type="ChEBI" id="CHEBI:32682"/>
        <dbReference type="ChEBI" id="CHEBI:43474"/>
        <dbReference type="ChEBI" id="CHEBI:137986"/>
        <dbReference type="ChEBI" id="CHEBI:137990"/>
        <dbReference type="ChEBI" id="CHEBI:456216"/>
        <dbReference type="EC" id="6.3.2.30"/>
    </reaction>
</comment>
<dbReference type="GO" id="GO:0046872">
    <property type="term" value="F:metal ion binding"/>
    <property type="evidence" value="ECO:0007669"/>
    <property type="project" value="InterPro"/>
</dbReference>
<protein>
    <recommendedName>
        <fullName evidence="6">Cyanophycin synthetase</fullName>
        <ecNumber evidence="5">6.3.2.29</ecNumber>
        <ecNumber evidence="4">6.3.2.30</ecNumber>
    </recommendedName>
    <alternativeName>
        <fullName evidence="10">Cyanophycin synthase</fullName>
    </alternativeName>
</protein>
<comment type="subunit">
    <text evidence="3">Homodimer.</text>
</comment>
<dbReference type="Pfam" id="PF18921">
    <property type="entry name" value="Cyanophycin_syn"/>
    <property type="match status" value="1"/>
</dbReference>
<evidence type="ECO:0000256" key="12">
    <source>
        <dbReference type="ARBA" id="ARBA00048425"/>
    </source>
</evidence>
<dbReference type="Gene3D" id="3.90.190.20">
    <property type="entry name" value="Mur ligase, C-terminal domain"/>
    <property type="match status" value="1"/>
</dbReference>
<evidence type="ECO:0000256" key="5">
    <source>
        <dbReference type="ARBA" id="ARBA00013005"/>
    </source>
</evidence>
<dbReference type="SUPFAM" id="SSF53623">
    <property type="entry name" value="MurD-like peptide ligases, catalytic domain"/>
    <property type="match status" value="1"/>
</dbReference>
<dbReference type="Proteomes" id="UP000007882">
    <property type="component" value="Chromosome"/>
</dbReference>
<dbReference type="PANTHER" id="PTHR23135">
    <property type="entry name" value="MUR LIGASE FAMILY MEMBER"/>
    <property type="match status" value="1"/>
</dbReference>
<accession>I0HEP9</accession>
<sequence>MKIEFLRRLRGPNVYLSRPAVVARLRLEELAGLETTDVTGFTERLLRSLPGLAEHHCAAGAPGGFVSRLRNGTYFGHVTEHVCLELSQMIGRDVNFGRTVGAGEPGVYDVIVECPVDESPGSRVPGELFEAAIDLVLAVHGGPSPVRLGPGLRGGGLSQRLADLAVLAEREAAGPSTRSIIEAARRRGIPVERFDDLSLLRLGWGNRRRLAWAAMTDRTSGIGVDIAGDKHVTRRLLGEAGIPVAPGGSARTPAEAVALLGELGAPVVVKPRNGAQGHRVALNLSAPDEVERAFAEAGGDVVVERQLAGRDYRVLVVAGEVVAAAERVAAHVVGDGRATVTELVTAANADPRRGPGHCRALTRIELDENAERALWRQGHTPGSVPAEGVTVWLRDTANLSTGGTSRDVTDQVHPDVTRVCQRVAGLTGLDIAGIDLRLTDIAAPLPPLADPDRVHAGVIEVNAAPGLRMHLSPVHGRARDVGDAIVRAMFPGGSDGRIPTVAVTGTNGKTSVTKLTAHLLSGSGMRVGTAATDGVAIDGRTVLVADATGPRSAQMVLGDPQVEAAVLETARGGLLRRGLGYDWTDVGVITNITADHLGQDGLDSIEDLAHLKAVVAERVRDGGTLVLNADDPWVRSLADRPRVRADRKRLVWFGLDPENPVVTQHLGRGATAYVLHDGWLVQATGARRTPLIRLAEVPGALGGAALHVAANTLAAIAAARALGARPESLVDRLGEFDPSVENPGRGTLLRVGEVSVFVDYGHNPAALAATLRTLHRLWGAERCVAAVTLPGDRREDLLAASAQVLADGLTRVVLYEDEDPRGRRPGEVVDLVEREMRARRPQLRAVRADGCRDAITKALGLAAPGEVVLVIYEKWAATRAFLAGLGAVPAAGAPVLKLPSAAAPGAVPSVARSLTATRTRG</sequence>
<dbReference type="SUPFAM" id="SSF56059">
    <property type="entry name" value="Glutathione synthetase ATP-binding domain-like"/>
    <property type="match status" value="1"/>
</dbReference>
<evidence type="ECO:0000256" key="3">
    <source>
        <dbReference type="ARBA" id="ARBA00011738"/>
    </source>
</evidence>
<gene>
    <name evidence="15" type="ordered locus">AMIS_62660</name>
</gene>
<dbReference type="GO" id="GO:0071160">
    <property type="term" value="F:cyanophycin synthetase activity (L-aspartate-adding)"/>
    <property type="evidence" value="ECO:0007669"/>
    <property type="project" value="UniProtKB-EC"/>
</dbReference>
<evidence type="ECO:0000256" key="1">
    <source>
        <dbReference type="ARBA" id="ARBA00003184"/>
    </source>
</evidence>
<dbReference type="InterPro" id="IPR011810">
    <property type="entry name" value="Cya_phycin_syn"/>
</dbReference>
<comment type="function">
    <text evidence="1">Catalyzes the ATP-dependent polymerization of arginine and aspartate to multi-L-arginyl-poly-L-aspartic acid (cyanophycin; a water-insoluble reserve polymer).</text>
</comment>
<evidence type="ECO:0000313" key="15">
    <source>
        <dbReference type="EMBL" id="BAL91486.1"/>
    </source>
</evidence>
<dbReference type="eggNOG" id="COG0189">
    <property type="taxonomic scope" value="Bacteria"/>
</dbReference>
<dbReference type="GO" id="GO:0005524">
    <property type="term" value="F:ATP binding"/>
    <property type="evidence" value="ECO:0007669"/>
    <property type="project" value="UniProtKB-UniRule"/>
</dbReference>
<comment type="catalytic activity">
    <reaction evidence="12">
        <text>[L-4-(L-arginin-2-N-yl)aspartate](n) + L-aspartate + ATP = [L-4-(L-arginin-2-N-yl)aspartate](n)-L-aspartate + ADP + phosphate + H(+)</text>
        <dbReference type="Rhea" id="RHEA:13277"/>
        <dbReference type="Rhea" id="RHEA-COMP:13728"/>
        <dbReference type="Rhea" id="RHEA-COMP:13733"/>
        <dbReference type="ChEBI" id="CHEBI:15378"/>
        <dbReference type="ChEBI" id="CHEBI:29991"/>
        <dbReference type="ChEBI" id="CHEBI:30616"/>
        <dbReference type="ChEBI" id="CHEBI:43474"/>
        <dbReference type="ChEBI" id="CHEBI:137986"/>
        <dbReference type="ChEBI" id="CHEBI:137990"/>
        <dbReference type="ChEBI" id="CHEBI:456216"/>
        <dbReference type="EC" id="6.3.2.29"/>
    </reaction>
</comment>
<dbReference type="Pfam" id="PF08443">
    <property type="entry name" value="RimK"/>
    <property type="match status" value="1"/>
</dbReference>
<evidence type="ECO:0000256" key="2">
    <source>
        <dbReference type="ARBA" id="ARBA00009060"/>
    </source>
</evidence>
<dbReference type="InterPro" id="IPR004101">
    <property type="entry name" value="Mur_ligase_C"/>
</dbReference>
<dbReference type="EMBL" id="AP012319">
    <property type="protein sequence ID" value="BAL91486.1"/>
    <property type="molecule type" value="Genomic_DNA"/>
</dbReference>
<evidence type="ECO:0000256" key="11">
    <source>
        <dbReference type="ARBA" id="ARBA00048094"/>
    </source>
</evidence>
<evidence type="ECO:0000256" key="8">
    <source>
        <dbReference type="ARBA" id="ARBA00022741"/>
    </source>
</evidence>
<dbReference type="GO" id="GO:0071161">
    <property type="term" value="F:cyanophycin synthetase activity (L-arginine-adding)"/>
    <property type="evidence" value="ECO:0007669"/>
    <property type="project" value="UniProtKB-EC"/>
</dbReference>
<name>I0HEP9_ACTM4</name>
<dbReference type="PROSITE" id="PS01011">
    <property type="entry name" value="FOLYLPOLYGLU_SYNT_1"/>
    <property type="match status" value="1"/>
</dbReference>
<dbReference type="OrthoDB" id="9803907at2"/>
<evidence type="ECO:0000256" key="6">
    <source>
        <dbReference type="ARBA" id="ARBA00022036"/>
    </source>
</evidence>
<dbReference type="PANTHER" id="PTHR23135:SF18">
    <property type="entry name" value="CYANOPHYCIN SYNTHETASE"/>
    <property type="match status" value="1"/>
</dbReference>
<reference evidence="15 16" key="1">
    <citation type="submission" date="2012-02" db="EMBL/GenBank/DDBJ databases">
        <title>Complete genome sequence of Actinoplanes missouriensis 431 (= NBRC 102363).</title>
        <authorList>
            <person name="Ohnishi Y."/>
            <person name="Ishikawa J."/>
            <person name="Sekine M."/>
            <person name="Hosoyama A."/>
            <person name="Harada T."/>
            <person name="Narita H."/>
            <person name="Hata T."/>
            <person name="Konno Y."/>
            <person name="Tutikane K."/>
            <person name="Fujita N."/>
            <person name="Horinouchi S."/>
            <person name="Hayakawa M."/>
        </authorList>
    </citation>
    <scope>NUCLEOTIDE SEQUENCE [LARGE SCALE GENOMIC DNA]</scope>
    <source>
        <strain evidence="16">ATCC 14538 / DSM 43046 / CBS 188.64 / JCM 3121 / NBRC 102363 / NCIMB 12654 / NRRL B-3342 / UNCC 431</strain>
    </source>
</reference>
<evidence type="ECO:0000256" key="9">
    <source>
        <dbReference type="ARBA" id="ARBA00022840"/>
    </source>
</evidence>
<dbReference type="GO" id="GO:0004326">
    <property type="term" value="F:tetrahydrofolylpolyglutamate synthase activity"/>
    <property type="evidence" value="ECO:0007669"/>
    <property type="project" value="InterPro"/>
</dbReference>
<dbReference type="Gene3D" id="3.40.1190.10">
    <property type="entry name" value="Mur-like, catalytic domain"/>
    <property type="match status" value="1"/>
</dbReference>
<evidence type="ECO:0000256" key="13">
    <source>
        <dbReference type="PROSITE-ProRule" id="PRU00409"/>
    </source>
</evidence>
<dbReference type="InterPro" id="IPR036615">
    <property type="entry name" value="Mur_ligase_C_dom_sf"/>
</dbReference>
<dbReference type="InterPro" id="IPR013651">
    <property type="entry name" value="ATP-grasp_RimK-type"/>
</dbReference>
<dbReference type="PROSITE" id="PS50975">
    <property type="entry name" value="ATP_GRASP"/>
    <property type="match status" value="1"/>
</dbReference>
<dbReference type="Pfam" id="PF08245">
    <property type="entry name" value="Mur_ligase_M"/>
    <property type="match status" value="1"/>
</dbReference>
<dbReference type="InterPro" id="IPR011761">
    <property type="entry name" value="ATP-grasp"/>
</dbReference>
<dbReference type="EC" id="6.3.2.29" evidence="5"/>
<dbReference type="InterPro" id="IPR036565">
    <property type="entry name" value="Mur-like_cat_sf"/>
</dbReference>
<dbReference type="InterPro" id="IPR013815">
    <property type="entry name" value="ATP_grasp_subdomain_1"/>
</dbReference>
<dbReference type="InterPro" id="IPR044019">
    <property type="entry name" value="Cyanophycin_syn_N"/>
</dbReference>
<feature type="domain" description="ATP-grasp" evidence="14">
    <location>
        <begin position="234"/>
        <end position="490"/>
    </location>
</feature>
<keyword evidence="7" id="KW-0436">Ligase</keyword>
<dbReference type="AlphaFoldDB" id="I0HEP9"/>
<keyword evidence="9 13" id="KW-0067">ATP-binding</keyword>
<evidence type="ECO:0000256" key="10">
    <source>
        <dbReference type="ARBA" id="ARBA00031353"/>
    </source>
</evidence>
<comment type="similarity">
    <text evidence="2">In the C-terminal section; belongs to the MurCDEF family.</text>
</comment>
<dbReference type="KEGG" id="ams:AMIS_62660"/>
<dbReference type="InterPro" id="IPR018109">
    <property type="entry name" value="Folylpolyglutamate_synth_CS"/>
</dbReference>
<keyword evidence="16" id="KW-1185">Reference proteome</keyword>
<dbReference type="HOGENOM" id="CLU_016806_0_0_11"/>
<evidence type="ECO:0000256" key="7">
    <source>
        <dbReference type="ARBA" id="ARBA00022598"/>
    </source>
</evidence>
<evidence type="ECO:0000256" key="4">
    <source>
        <dbReference type="ARBA" id="ARBA00012968"/>
    </source>
</evidence>
<organism evidence="15 16">
    <name type="scientific">Actinoplanes missouriensis (strain ATCC 14538 / DSM 43046 / CBS 188.64 / JCM 3121 / NBRC 102363 / NCIMB 12654 / NRRL B-3342 / UNCC 431)</name>
    <dbReference type="NCBI Taxonomy" id="512565"/>
    <lineage>
        <taxon>Bacteria</taxon>
        <taxon>Bacillati</taxon>
        <taxon>Actinomycetota</taxon>
        <taxon>Actinomycetes</taxon>
        <taxon>Micromonosporales</taxon>
        <taxon>Micromonosporaceae</taxon>
        <taxon>Actinoplanes</taxon>
    </lineage>
</organism>
<dbReference type="Pfam" id="PF02875">
    <property type="entry name" value="Mur_ligase_C"/>
    <property type="match status" value="1"/>
</dbReference>
<proteinExistence type="inferred from homology"/>
<dbReference type="SUPFAM" id="SSF53244">
    <property type="entry name" value="MurD-like peptide ligases, peptide-binding domain"/>
    <property type="match status" value="1"/>
</dbReference>
<dbReference type="EC" id="6.3.2.30" evidence="4"/>
<evidence type="ECO:0000259" key="14">
    <source>
        <dbReference type="PROSITE" id="PS50975"/>
    </source>
</evidence>
<dbReference type="Gene3D" id="3.30.470.20">
    <property type="entry name" value="ATP-grasp fold, B domain"/>
    <property type="match status" value="1"/>
</dbReference>
<evidence type="ECO:0000313" key="16">
    <source>
        <dbReference type="Proteomes" id="UP000007882"/>
    </source>
</evidence>
<dbReference type="STRING" id="512565.AMIS_62660"/>
<keyword evidence="8 13" id="KW-0547">Nucleotide-binding</keyword>
<dbReference type="PATRIC" id="fig|512565.3.peg.6264"/>
<dbReference type="eggNOG" id="COG0769">
    <property type="taxonomic scope" value="Bacteria"/>
</dbReference>
<dbReference type="InterPro" id="IPR013221">
    <property type="entry name" value="Mur_ligase_cen"/>
</dbReference>
<dbReference type="NCBIfam" id="TIGR02068">
    <property type="entry name" value="cya_phycin_syn"/>
    <property type="match status" value="1"/>
</dbReference>
<dbReference type="SMART" id="SM01209">
    <property type="entry name" value="GARS_A"/>
    <property type="match status" value="1"/>
</dbReference>